<evidence type="ECO:0000256" key="1">
    <source>
        <dbReference type="SAM" id="SignalP"/>
    </source>
</evidence>
<evidence type="ECO:0000313" key="2">
    <source>
        <dbReference type="EMBL" id="KJA23700.1"/>
    </source>
</evidence>
<evidence type="ECO:0000313" key="3">
    <source>
        <dbReference type="Proteomes" id="UP000054270"/>
    </source>
</evidence>
<dbReference type="AlphaFoldDB" id="A0A0D2PW58"/>
<name>A0A0D2PW58_HYPSF</name>
<feature type="signal peptide" evidence="1">
    <location>
        <begin position="1"/>
        <end position="17"/>
    </location>
</feature>
<proteinExistence type="predicted"/>
<organism evidence="2 3">
    <name type="scientific">Hypholoma sublateritium (strain FD-334 SS-4)</name>
    <dbReference type="NCBI Taxonomy" id="945553"/>
    <lineage>
        <taxon>Eukaryota</taxon>
        <taxon>Fungi</taxon>
        <taxon>Dikarya</taxon>
        <taxon>Basidiomycota</taxon>
        <taxon>Agaricomycotina</taxon>
        <taxon>Agaricomycetes</taxon>
        <taxon>Agaricomycetidae</taxon>
        <taxon>Agaricales</taxon>
        <taxon>Agaricineae</taxon>
        <taxon>Strophariaceae</taxon>
        <taxon>Hypholoma</taxon>
    </lineage>
</organism>
<gene>
    <name evidence="2" type="ORF">HYPSUDRAFT_215014</name>
</gene>
<dbReference type="Proteomes" id="UP000054270">
    <property type="component" value="Unassembled WGS sequence"/>
</dbReference>
<keyword evidence="3" id="KW-1185">Reference proteome</keyword>
<accession>A0A0D2PW58</accession>
<keyword evidence="1" id="KW-0732">Signal</keyword>
<protein>
    <submittedName>
        <fullName evidence="2">Uncharacterized protein</fullName>
    </submittedName>
</protein>
<reference evidence="3" key="1">
    <citation type="submission" date="2014-04" db="EMBL/GenBank/DDBJ databases">
        <title>Evolutionary Origins and Diversification of the Mycorrhizal Mutualists.</title>
        <authorList>
            <consortium name="DOE Joint Genome Institute"/>
            <consortium name="Mycorrhizal Genomics Consortium"/>
            <person name="Kohler A."/>
            <person name="Kuo A."/>
            <person name="Nagy L.G."/>
            <person name="Floudas D."/>
            <person name="Copeland A."/>
            <person name="Barry K.W."/>
            <person name="Cichocki N."/>
            <person name="Veneault-Fourrey C."/>
            <person name="LaButti K."/>
            <person name="Lindquist E.A."/>
            <person name="Lipzen A."/>
            <person name="Lundell T."/>
            <person name="Morin E."/>
            <person name="Murat C."/>
            <person name="Riley R."/>
            <person name="Ohm R."/>
            <person name="Sun H."/>
            <person name="Tunlid A."/>
            <person name="Henrissat B."/>
            <person name="Grigoriev I.V."/>
            <person name="Hibbett D.S."/>
            <person name="Martin F."/>
        </authorList>
    </citation>
    <scope>NUCLEOTIDE SEQUENCE [LARGE SCALE GENOMIC DNA]</scope>
    <source>
        <strain evidence="3">FD-334 SS-4</strain>
    </source>
</reference>
<feature type="chain" id="PRO_5002261056" evidence="1">
    <location>
        <begin position="18"/>
        <end position="130"/>
    </location>
</feature>
<sequence length="130" mass="13440">MFFKFITLFFAASSVAASTVPIARQAGNAVTCTLVLDPQSPVSSSTNLESEFNLLISRNLAIDVGGDGVVNNEGATFSANADGTFNVEDTVSADGESGHGEGTGDIIEGWVGEVKTGFTIDWLVEAASCN</sequence>
<dbReference type="OrthoDB" id="3018247at2759"/>
<dbReference type="EMBL" id="KN817541">
    <property type="protein sequence ID" value="KJA23700.1"/>
    <property type="molecule type" value="Genomic_DNA"/>
</dbReference>